<keyword evidence="2" id="KW-0472">Membrane</keyword>
<sequence>MKFNYKGRGFVIITLTAMLVVVGTVNYQLSKKSLLETSKEFKAYEEAQLQKNTDDSDSSKTEDSSNVDKQGGKESADIDIVDSKASKVKEKATETSKEIKAQLSSEKNMKKASYILDMKMNREKQRNELVQDLNEMINNPSTTEESRKEASNMKLNIVKIQEKELQIENLLSTKGYEEALVYISDNKVNVVVNEAKLEKKDAAKIFDLVAEQANVKYENIKLTNNNSNK</sequence>
<protein>
    <submittedName>
        <fullName evidence="3">Stage III sporulation protein AH</fullName>
    </submittedName>
</protein>
<organism evidence="3">
    <name type="scientific">Clostridioides difficile</name>
    <name type="common">Peptoclostridium difficile</name>
    <dbReference type="NCBI Taxonomy" id="1496"/>
    <lineage>
        <taxon>Bacteria</taxon>
        <taxon>Bacillati</taxon>
        <taxon>Bacillota</taxon>
        <taxon>Clostridia</taxon>
        <taxon>Peptostreptococcales</taxon>
        <taxon>Peptostreptococcaceae</taxon>
        <taxon>Clostridioides</taxon>
    </lineage>
</organism>
<dbReference type="KEGG" id="pdf:CD630DERM_11990"/>
<evidence type="ECO:0000256" key="1">
    <source>
        <dbReference type="SAM" id="MobiDB-lite"/>
    </source>
</evidence>
<gene>
    <name evidence="3" type="primary">spoIIIAH</name>
    <name evidence="5" type="ORF">BN1095_500038</name>
    <name evidence="4" type="ORF">BN1096_560106</name>
    <name evidence="3" type="ORF">BN1097_540108</name>
    <name evidence="6" type="ORF">SAMEA1402366_00476</name>
</gene>
<evidence type="ECO:0000313" key="3">
    <source>
        <dbReference type="EMBL" id="CDS85924.1"/>
    </source>
</evidence>
<dbReference type="OMA" id="AFVINYN"/>
<evidence type="ECO:0000313" key="6">
    <source>
        <dbReference type="EMBL" id="VHX95115.1"/>
    </source>
</evidence>
<dbReference type="Pfam" id="PF12685">
    <property type="entry name" value="SpoIIIAH"/>
    <property type="match status" value="1"/>
</dbReference>
<feature type="region of interest" description="Disordered" evidence="1">
    <location>
        <begin position="48"/>
        <end position="78"/>
    </location>
</feature>
<name>A0A031WGP2_CLODI</name>
<dbReference type="Proteomes" id="UP000372533">
    <property type="component" value="Unassembled WGS sequence"/>
</dbReference>
<accession>A0A031WGP2</accession>
<dbReference type="InterPro" id="IPR038503">
    <property type="entry name" value="SpoIIIAH_sf"/>
</dbReference>
<evidence type="ECO:0000313" key="7">
    <source>
        <dbReference type="Proteomes" id="UP000372533"/>
    </source>
</evidence>
<dbReference type="EMBL" id="LK932392">
    <property type="protein sequence ID" value="CDS85924.1"/>
    <property type="molecule type" value="Genomic_DNA"/>
</dbReference>
<dbReference type="EMBL" id="LK933183">
    <property type="protein sequence ID" value="CDT47911.1"/>
    <property type="molecule type" value="Genomic_DNA"/>
</dbReference>
<dbReference type="EMBL" id="LK932509">
    <property type="protein sequence ID" value="CDS86383.1"/>
    <property type="molecule type" value="Genomic_DNA"/>
</dbReference>
<evidence type="ECO:0000256" key="2">
    <source>
        <dbReference type="SAM" id="Phobius"/>
    </source>
</evidence>
<keyword evidence="2" id="KW-0812">Transmembrane</keyword>
<reference evidence="3" key="1">
    <citation type="submission" date="2014-07" db="EMBL/GenBank/DDBJ databases">
        <authorList>
            <person name="Monot Marc"/>
        </authorList>
    </citation>
    <scope>NUCLEOTIDE SEQUENCE</scope>
    <source>
        <strain evidence="5">7032989</strain>
        <strain evidence="3">7032994</strain>
    </source>
</reference>
<feature type="compositionally biased region" description="Basic and acidic residues" evidence="1">
    <location>
        <begin position="52"/>
        <end position="63"/>
    </location>
</feature>
<proteinExistence type="predicted"/>
<reference evidence="6 7" key="2">
    <citation type="submission" date="2019-04" db="EMBL/GenBank/DDBJ databases">
        <authorList>
            <consortium name="Pathogen Informatics"/>
        </authorList>
    </citation>
    <scope>NUCLEOTIDE SEQUENCE [LARGE SCALE GENOMIC DNA]</scope>
    <source>
        <strain evidence="6">Tl291</strain>
        <strain evidence="7">tl291</strain>
    </source>
</reference>
<evidence type="ECO:0000313" key="4">
    <source>
        <dbReference type="EMBL" id="CDS86383.1"/>
    </source>
</evidence>
<evidence type="ECO:0000313" key="5">
    <source>
        <dbReference type="EMBL" id="CDT47911.1"/>
    </source>
</evidence>
<dbReference type="EMBL" id="CAAJVP010000002">
    <property type="protein sequence ID" value="VHX95115.1"/>
    <property type="molecule type" value="Genomic_DNA"/>
</dbReference>
<keyword evidence="2" id="KW-1133">Transmembrane helix</keyword>
<dbReference type="Gene3D" id="1.10.287.4300">
    <property type="entry name" value="Stage III sporulation protein AH-like"/>
    <property type="match status" value="1"/>
</dbReference>
<dbReference type="RefSeq" id="WP_009888947.1">
    <property type="nucleotide sequence ID" value="NZ_BBYB01000172.1"/>
</dbReference>
<dbReference type="InterPro" id="IPR024232">
    <property type="entry name" value="SpoIIIAH"/>
</dbReference>
<dbReference type="AlphaFoldDB" id="A0A031WGP2"/>
<feature type="transmembrane region" description="Helical" evidence="2">
    <location>
        <begin position="9"/>
        <end position="29"/>
    </location>
</feature>